<keyword evidence="3" id="KW-1185">Reference proteome</keyword>
<evidence type="ECO:0000256" key="1">
    <source>
        <dbReference type="SAM" id="MobiDB-lite"/>
    </source>
</evidence>
<feature type="region of interest" description="Disordered" evidence="1">
    <location>
        <begin position="466"/>
        <end position="490"/>
    </location>
</feature>
<dbReference type="EMBL" id="JANQDX010000019">
    <property type="protein sequence ID" value="KAL0904786.1"/>
    <property type="molecule type" value="Genomic_DNA"/>
</dbReference>
<gene>
    <name evidence="2" type="ORF">M5K25_026936</name>
</gene>
<dbReference type="Proteomes" id="UP001552299">
    <property type="component" value="Unassembled WGS sequence"/>
</dbReference>
<feature type="region of interest" description="Disordered" evidence="1">
    <location>
        <begin position="40"/>
        <end position="62"/>
    </location>
</feature>
<name>A0ABD0TYM5_DENTH</name>
<proteinExistence type="predicted"/>
<comment type="caution">
    <text evidence="2">The sequence shown here is derived from an EMBL/GenBank/DDBJ whole genome shotgun (WGS) entry which is preliminary data.</text>
</comment>
<sequence length="504" mass="56701">MVEAKRRPDDPTMIFPTSIARRLRSFRPPLPTTVFPTSVARRQRSFRSPSSTDYGPFRPLSPADNDLSDLLRPLTTGLPTSFVDYGPFDHRHLTTKSYTREEASNLPRNRHPTRMIPALNRFPKPHCCIASCNSKNQVEENHTSNKRPSRCWRHESKSGEQYGHHCHSKYLYAISNHHTKQSCITRRTEDIPNHKLPPGKLLIHLGLRLFVQFFVTGQVPPNSSQQNQQDYSSEERNHHKGVKNREPMHLCALHLQISIPPRRPADVTLNEGDLIGEDQRLLLLHVHSNGGRLALDLCRVLIVHLEILDRLCIVFEAAGDNLEANHHITWAGAAAAAGTGRVGGCSGYSCRLLVFVDKNGEFEMVEDEMGIAKTDADGITGPSENEILLRRVADRRQVFKEDINLELAEVFGGILDALERSAERERVVAEGHLSVDRSEGVHLHREEVPDLILVWVASRKVEAIGGAGGEEDEEEDEISGRSGQQRHRIARNKGRCGKLRNLGF</sequence>
<accession>A0ABD0TYM5</accession>
<organism evidence="2 3">
    <name type="scientific">Dendrobium thyrsiflorum</name>
    <name type="common">Pinecone-like raceme dendrobium</name>
    <name type="synonym">Orchid</name>
    <dbReference type="NCBI Taxonomy" id="117978"/>
    <lineage>
        <taxon>Eukaryota</taxon>
        <taxon>Viridiplantae</taxon>
        <taxon>Streptophyta</taxon>
        <taxon>Embryophyta</taxon>
        <taxon>Tracheophyta</taxon>
        <taxon>Spermatophyta</taxon>
        <taxon>Magnoliopsida</taxon>
        <taxon>Liliopsida</taxon>
        <taxon>Asparagales</taxon>
        <taxon>Orchidaceae</taxon>
        <taxon>Epidendroideae</taxon>
        <taxon>Malaxideae</taxon>
        <taxon>Dendrobiinae</taxon>
        <taxon>Dendrobium</taxon>
    </lineage>
</organism>
<protein>
    <submittedName>
        <fullName evidence="2">Uncharacterized protein</fullName>
    </submittedName>
</protein>
<feature type="region of interest" description="Disordered" evidence="1">
    <location>
        <begin position="221"/>
        <end position="241"/>
    </location>
</feature>
<evidence type="ECO:0000313" key="3">
    <source>
        <dbReference type="Proteomes" id="UP001552299"/>
    </source>
</evidence>
<dbReference type="AlphaFoldDB" id="A0ABD0TYM5"/>
<evidence type="ECO:0000313" key="2">
    <source>
        <dbReference type="EMBL" id="KAL0904786.1"/>
    </source>
</evidence>
<reference evidence="2 3" key="1">
    <citation type="journal article" date="2024" name="Plant Biotechnol. J.">
        <title>Dendrobium thyrsiflorum genome and its molecular insights into genes involved in important horticultural traits.</title>
        <authorList>
            <person name="Chen B."/>
            <person name="Wang J.Y."/>
            <person name="Zheng P.J."/>
            <person name="Li K.L."/>
            <person name="Liang Y.M."/>
            <person name="Chen X.F."/>
            <person name="Zhang C."/>
            <person name="Zhao X."/>
            <person name="He X."/>
            <person name="Zhang G.Q."/>
            <person name="Liu Z.J."/>
            <person name="Xu Q."/>
        </authorList>
    </citation>
    <scope>NUCLEOTIDE SEQUENCE [LARGE SCALE GENOMIC DNA]</scope>
    <source>
        <strain evidence="2">GZMU011</strain>
    </source>
</reference>